<protein>
    <recommendedName>
        <fullName evidence="1">YqaJ viral recombinase domain-containing protein</fullName>
    </recommendedName>
</protein>
<proteinExistence type="predicted"/>
<dbReference type="OrthoDB" id="6477208at2759"/>
<reference evidence="3" key="1">
    <citation type="journal article" date="2017" name="bioRxiv">
        <title>Comparative analysis of the genomes of Stylophora pistillata and Acropora digitifera provides evidence for extensive differences between species of corals.</title>
        <authorList>
            <person name="Voolstra C.R."/>
            <person name="Li Y."/>
            <person name="Liew Y.J."/>
            <person name="Baumgarten S."/>
            <person name="Zoccola D."/>
            <person name="Flot J.-F."/>
            <person name="Tambutte S."/>
            <person name="Allemand D."/>
            <person name="Aranda M."/>
        </authorList>
    </citation>
    <scope>NUCLEOTIDE SEQUENCE [LARGE SCALE GENOMIC DNA]</scope>
</reference>
<name>A0A2B4S7A3_STYPI</name>
<dbReference type="EMBL" id="LSMT01000142">
    <property type="protein sequence ID" value="PFX25781.1"/>
    <property type="molecule type" value="Genomic_DNA"/>
</dbReference>
<dbReference type="InterPro" id="IPR051703">
    <property type="entry name" value="NF-kappa-B_Signaling_Reg"/>
</dbReference>
<dbReference type="GO" id="GO:0006281">
    <property type="term" value="P:DNA repair"/>
    <property type="evidence" value="ECO:0007669"/>
    <property type="project" value="UniProtKB-ARBA"/>
</dbReference>
<dbReference type="InterPro" id="IPR011604">
    <property type="entry name" value="PDDEXK-like_dom_sf"/>
</dbReference>
<evidence type="ECO:0000313" key="3">
    <source>
        <dbReference type="Proteomes" id="UP000225706"/>
    </source>
</evidence>
<dbReference type="PANTHER" id="PTHR46609:SF8">
    <property type="entry name" value="YQAJ VIRAL RECOMBINASE DOMAIN-CONTAINING PROTEIN"/>
    <property type="match status" value="1"/>
</dbReference>
<feature type="domain" description="YqaJ viral recombinase" evidence="1">
    <location>
        <begin position="20"/>
        <end position="143"/>
    </location>
</feature>
<dbReference type="InterPro" id="IPR019080">
    <property type="entry name" value="YqaJ_viral_recombinase"/>
</dbReference>
<evidence type="ECO:0000259" key="1">
    <source>
        <dbReference type="Pfam" id="PF09588"/>
    </source>
</evidence>
<dbReference type="Pfam" id="PF09588">
    <property type="entry name" value="YqaJ"/>
    <property type="match status" value="1"/>
</dbReference>
<sequence>MHDANKIEENTRDQHNCKAWTEERRSASTDHGIKYEAVALREYKKHMYGIGHPVKVERSEFFVSPKLFFLGCTPDVKVVDISCPEDQYGVVEVKFPCSKFSVSPAEACSDPNFYLEIKDGIPKLKKDHVYYDQVQGQIALTGAKWYEFVVYTSRGLSIERIHFDEELRNTEQYWNTPIFITFCQLQQKGNMVGNNKLQDLELNYITQVELWI</sequence>
<dbReference type="AlphaFoldDB" id="A0A2B4S7A3"/>
<accession>A0A2B4S7A3</accession>
<dbReference type="Gene3D" id="3.90.320.10">
    <property type="match status" value="1"/>
</dbReference>
<gene>
    <name evidence="2" type="ORF">AWC38_SpisGene9553</name>
</gene>
<dbReference type="STRING" id="50429.A0A2B4S7A3"/>
<dbReference type="PANTHER" id="PTHR46609">
    <property type="entry name" value="EXONUCLEASE, PHAGE-TYPE/RECB, C-TERMINAL DOMAIN-CONTAINING PROTEIN"/>
    <property type="match status" value="1"/>
</dbReference>
<comment type="caution">
    <text evidence="2">The sequence shown here is derived from an EMBL/GenBank/DDBJ whole genome shotgun (WGS) entry which is preliminary data.</text>
</comment>
<evidence type="ECO:0000313" key="2">
    <source>
        <dbReference type="EMBL" id="PFX25781.1"/>
    </source>
</evidence>
<dbReference type="SUPFAM" id="SSF52980">
    <property type="entry name" value="Restriction endonuclease-like"/>
    <property type="match status" value="1"/>
</dbReference>
<dbReference type="Proteomes" id="UP000225706">
    <property type="component" value="Unassembled WGS sequence"/>
</dbReference>
<dbReference type="CDD" id="cd22343">
    <property type="entry name" value="PDDEXK_lambda_exonuclease-like"/>
    <property type="match status" value="1"/>
</dbReference>
<keyword evidence="3" id="KW-1185">Reference proteome</keyword>
<dbReference type="InterPro" id="IPR011335">
    <property type="entry name" value="Restrct_endonuc-II-like"/>
</dbReference>
<organism evidence="2 3">
    <name type="scientific">Stylophora pistillata</name>
    <name type="common">Smooth cauliflower coral</name>
    <dbReference type="NCBI Taxonomy" id="50429"/>
    <lineage>
        <taxon>Eukaryota</taxon>
        <taxon>Metazoa</taxon>
        <taxon>Cnidaria</taxon>
        <taxon>Anthozoa</taxon>
        <taxon>Hexacorallia</taxon>
        <taxon>Scleractinia</taxon>
        <taxon>Astrocoeniina</taxon>
        <taxon>Pocilloporidae</taxon>
        <taxon>Stylophora</taxon>
    </lineage>
</organism>